<dbReference type="SUPFAM" id="SSF51126">
    <property type="entry name" value="Pectin lyase-like"/>
    <property type="match status" value="1"/>
</dbReference>
<dbReference type="KEGG" id="tbn:TBH_C0675"/>
<evidence type="ECO:0000259" key="2">
    <source>
        <dbReference type="Pfam" id="PF05048"/>
    </source>
</evidence>
<dbReference type="NCBIfam" id="TIGR03804">
    <property type="entry name" value="para_beta_helix"/>
    <property type="match status" value="1"/>
</dbReference>
<dbReference type="Gene3D" id="2.160.20.10">
    <property type="entry name" value="Single-stranded right-handed beta-helix, Pectin lyase-like"/>
    <property type="match status" value="1"/>
</dbReference>
<accession>A0A7U6JHF0</accession>
<evidence type="ECO:0000313" key="3">
    <source>
        <dbReference type="EMBL" id="BAO43613.1"/>
    </source>
</evidence>
<dbReference type="InterPro" id="IPR022441">
    <property type="entry name" value="Para_beta_helix_rpt-2"/>
</dbReference>
<dbReference type="InterPro" id="IPR006626">
    <property type="entry name" value="PbH1"/>
</dbReference>
<evidence type="ECO:0000313" key="4">
    <source>
        <dbReference type="Proteomes" id="UP000031631"/>
    </source>
</evidence>
<dbReference type="AlphaFoldDB" id="A0A7U6JHF0"/>
<dbReference type="RefSeq" id="WP_052469841.1">
    <property type="nucleotide sequence ID" value="NZ_AP012273.1"/>
</dbReference>
<sequence length="414" mass="46210">MGFLLVLLLLFLAVPSWALPPLQLYVELTPEGGTLTPPPGEYSGPVVIRKQITLDGKGKVHVDGGGSGTVITVEADQAVVKGLYIHNSGESHDKVDAGILVKANDTVIQDNIISDTLFGIHLSNAHGNRIIGNRISSRGDDVTLRGEGIRLWYSHENFIQDNLIENSRDMVISNSRENRIIGNSMRHSRISMELVFSPENEIRGNTFEDNYNGVTVIYSDELIIADNHMLDMRKITGYGISVKESYQIHITGNEIAHCAIGLLATSPLEAENILTIENNLFTFNDVATYFYGERGGHEIHHNLFIDNFVDVMGSTTNTSRLNHWEHNYWDNYSGFDLDSDGIGDQPHRVYLYADRIWMDRSMARFYRGSPALTLIDFVQRLVPSSEPDLMYADPTPLMQPPSGSVDPANTHHDE</sequence>
<dbReference type="Proteomes" id="UP000031631">
    <property type="component" value="Chromosome"/>
</dbReference>
<dbReference type="Pfam" id="PF05048">
    <property type="entry name" value="NosD"/>
    <property type="match status" value="1"/>
</dbReference>
<dbReference type="SMART" id="SM00710">
    <property type="entry name" value="PbH1"/>
    <property type="match status" value="8"/>
</dbReference>
<proteinExistence type="predicted"/>
<gene>
    <name evidence="3" type="ORF">TBH_C0675</name>
</gene>
<reference evidence="3 4" key="1">
    <citation type="journal article" date="2014" name="PLoS ONE">
        <title>Physiological and genomic features of a novel sulfur-oxidizing gammaproteobacterium belonging to a previously uncultivated symbiotic lineage isolated from a hydrothermal vent.</title>
        <authorList>
            <person name="Nunoura T."/>
            <person name="Takaki Y."/>
            <person name="Kazama H."/>
            <person name="Kakuta J."/>
            <person name="Shimamura S."/>
            <person name="Makita H."/>
            <person name="Hirai M."/>
            <person name="Miyazaki M."/>
            <person name="Takai K."/>
        </authorList>
    </citation>
    <scope>NUCLEOTIDE SEQUENCE [LARGE SCALE GENOMIC DNA]</scope>
    <source>
        <strain evidence="3 4">Hiromi1</strain>
    </source>
</reference>
<name>A0A7U6JHF0_9GAMM</name>
<dbReference type="EMBL" id="AP012273">
    <property type="protein sequence ID" value="BAO43613.1"/>
    <property type="molecule type" value="Genomic_DNA"/>
</dbReference>
<evidence type="ECO:0000256" key="1">
    <source>
        <dbReference type="SAM" id="MobiDB-lite"/>
    </source>
</evidence>
<dbReference type="NCBIfam" id="TIGR04247">
    <property type="entry name" value="NosD_copper_fam"/>
    <property type="match status" value="1"/>
</dbReference>
<feature type="region of interest" description="Disordered" evidence="1">
    <location>
        <begin position="389"/>
        <end position="414"/>
    </location>
</feature>
<feature type="domain" description="Periplasmic copper-binding protein NosD beta helix" evidence="2">
    <location>
        <begin position="132"/>
        <end position="334"/>
    </location>
</feature>
<protein>
    <submittedName>
        <fullName evidence="3">Nitrous oxidase accessory protein</fullName>
    </submittedName>
</protein>
<dbReference type="InterPro" id="IPR012334">
    <property type="entry name" value="Pectin_lyas_fold"/>
</dbReference>
<dbReference type="InterPro" id="IPR007742">
    <property type="entry name" value="NosD_dom"/>
</dbReference>
<organism evidence="3 4">
    <name type="scientific">Thiolapillus brandeum</name>
    <dbReference type="NCBI Taxonomy" id="1076588"/>
    <lineage>
        <taxon>Bacteria</taxon>
        <taxon>Pseudomonadati</taxon>
        <taxon>Pseudomonadota</taxon>
        <taxon>Gammaproteobacteria</taxon>
        <taxon>Chromatiales</taxon>
        <taxon>Sedimenticolaceae</taxon>
        <taxon>Thiolapillus</taxon>
    </lineage>
</organism>
<dbReference type="OrthoDB" id="9767990at2"/>
<keyword evidence="4" id="KW-1185">Reference proteome</keyword>
<dbReference type="InterPro" id="IPR011050">
    <property type="entry name" value="Pectin_lyase_fold/virulence"/>
</dbReference>
<dbReference type="InterPro" id="IPR026464">
    <property type="entry name" value="NosD_copper_fam"/>
</dbReference>